<dbReference type="Pfam" id="PF13529">
    <property type="entry name" value="Peptidase_C39_2"/>
    <property type="match status" value="1"/>
</dbReference>
<gene>
    <name evidence="2" type="ordered locus">Halhy_0994</name>
</gene>
<keyword evidence="3" id="KW-1185">Reference proteome</keyword>
<reference key="2">
    <citation type="submission" date="2011-04" db="EMBL/GenBank/DDBJ databases">
        <title>Complete sequence of chromosome of Haliscomenobacter hydrossis DSM 1100.</title>
        <authorList>
            <consortium name="US DOE Joint Genome Institute (JGI-PGF)"/>
            <person name="Lucas S."/>
            <person name="Han J."/>
            <person name="Lapidus A."/>
            <person name="Bruce D."/>
            <person name="Goodwin L."/>
            <person name="Pitluck S."/>
            <person name="Peters L."/>
            <person name="Kyrpides N."/>
            <person name="Mavromatis K."/>
            <person name="Ivanova N."/>
            <person name="Ovchinnikova G."/>
            <person name="Pagani I."/>
            <person name="Daligault H."/>
            <person name="Detter J.C."/>
            <person name="Han C."/>
            <person name="Land M."/>
            <person name="Hauser L."/>
            <person name="Markowitz V."/>
            <person name="Cheng J.-F."/>
            <person name="Hugenholtz P."/>
            <person name="Woyke T."/>
            <person name="Wu D."/>
            <person name="Verbarg S."/>
            <person name="Frueling A."/>
            <person name="Brambilla E."/>
            <person name="Klenk H.-P."/>
            <person name="Eisen J.A."/>
        </authorList>
    </citation>
    <scope>NUCLEOTIDE SEQUENCE</scope>
    <source>
        <strain>DSM 1100</strain>
    </source>
</reference>
<dbReference type="HOGENOM" id="CLU_517557_0_0_10"/>
<dbReference type="RefSeq" id="WP_013763450.1">
    <property type="nucleotide sequence ID" value="NC_015510.1"/>
</dbReference>
<evidence type="ECO:0000259" key="1">
    <source>
        <dbReference type="Pfam" id="PF13529"/>
    </source>
</evidence>
<proteinExistence type="predicted"/>
<feature type="domain" description="Peptidase C39-like" evidence="1">
    <location>
        <begin position="33"/>
        <end position="197"/>
    </location>
</feature>
<sequence>MSKGFLAVLIIGGMMLMSIGNPLHGQPYKELHLPYRYQLMDTWCWAAAMEMVMSFHQPGDADSPTQIDVIKQYSTGIRGWGPDTFVCESCDGNITVRVADAYSDCSFSIDFSTENRIRIDYLDRIFSSINFLSSQEVNVGASPIPWMRLKNQIDACRPFIAFIDPLNATGINADHAVAIKGYYENNSSKFLIANDPWHLCDNGENELFIPYTNFQGDNTSADFAVNVEHVWAIVGDIRPNTIHPSPDDNCASCTVVNNALEAINPGSSPCFTTDLDDAPIGLRSSNTTKTGIGGSEIVDTKDTLKSTRLASILNKNSANVAGFLENRINEQGLQSILGKRNYFGGAVKYLSLDQLGKCFIFHAPHKISKALDHREEVMDVVSGGVDTNIVSTFQKDRKGMWHLKKIANFTFLKNKTTVKVGQENIVLSNIQGPDSIRNSYTYELIKVPPFQYEFYAFSYKGNNYMSPAEDYSKLDLLRGVAKPEKIVIGDLRKVANVYLKQYKRNFEYRHKGGKYLNTSGKGISPK</sequence>
<dbReference type="Proteomes" id="UP000008461">
    <property type="component" value="Chromosome"/>
</dbReference>
<name>F4KP99_HALH1</name>
<evidence type="ECO:0000313" key="2">
    <source>
        <dbReference type="EMBL" id="AEE48893.1"/>
    </source>
</evidence>
<evidence type="ECO:0000313" key="3">
    <source>
        <dbReference type="Proteomes" id="UP000008461"/>
    </source>
</evidence>
<organism evidence="2 3">
    <name type="scientific">Haliscomenobacter hydrossis (strain ATCC 27775 / DSM 1100 / LMG 10767 / O)</name>
    <dbReference type="NCBI Taxonomy" id="760192"/>
    <lineage>
        <taxon>Bacteria</taxon>
        <taxon>Pseudomonadati</taxon>
        <taxon>Bacteroidota</taxon>
        <taxon>Saprospiria</taxon>
        <taxon>Saprospirales</taxon>
        <taxon>Haliscomenobacteraceae</taxon>
        <taxon>Haliscomenobacter</taxon>
    </lineage>
</organism>
<accession>F4KP99</accession>
<dbReference type="EMBL" id="CP002691">
    <property type="protein sequence ID" value="AEE48893.1"/>
    <property type="molecule type" value="Genomic_DNA"/>
</dbReference>
<dbReference type="OrthoDB" id="5148996at2"/>
<dbReference type="KEGG" id="hhy:Halhy_0994"/>
<dbReference type="InterPro" id="IPR039564">
    <property type="entry name" value="Peptidase_C39-like"/>
</dbReference>
<dbReference type="AlphaFoldDB" id="F4KP99"/>
<protein>
    <recommendedName>
        <fullName evidence="1">Peptidase C39-like domain-containing protein</fullName>
    </recommendedName>
</protein>
<reference evidence="2 3" key="1">
    <citation type="journal article" date="2011" name="Stand. Genomic Sci.">
        <title>Complete genome sequence of Haliscomenobacter hydrossis type strain (O).</title>
        <authorList>
            <consortium name="US DOE Joint Genome Institute (JGI-PGF)"/>
            <person name="Daligault H."/>
            <person name="Lapidus A."/>
            <person name="Zeytun A."/>
            <person name="Nolan M."/>
            <person name="Lucas S."/>
            <person name="Del Rio T.G."/>
            <person name="Tice H."/>
            <person name="Cheng J.F."/>
            <person name="Tapia R."/>
            <person name="Han C."/>
            <person name="Goodwin L."/>
            <person name="Pitluck S."/>
            <person name="Liolios K."/>
            <person name="Pagani I."/>
            <person name="Ivanova N."/>
            <person name="Huntemann M."/>
            <person name="Mavromatis K."/>
            <person name="Mikhailova N."/>
            <person name="Pati A."/>
            <person name="Chen A."/>
            <person name="Palaniappan K."/>
            <person name="Land M."/>
            <person name="Hauser L."/>
            <person name="Brambilla E.M."/>
            <person name="Rohde M."/>
            <person name="Verbarg S."/>
            <person name="Goker M."/>
            <person name="Bristow J."/>
            <person name="Eisen J.A."/>
            <person name="Markowitz V."/>
            <person name="Hugenholtz P."/>
            <person name="Kyrpides N.C."/>
            <person name="Klenk H.P."/>
            <person name="Woyke T."/>
        </authorList>
    </citation>
    <scope>NUCLEOTIDE SEQUENCE [LARGE SCALE GENOMIC DNA]</scope>
    <source>
        <strain evidence="3">ATCC 27775 / DSM 1100 / LMG 10767 / O</strain>
    </source>
</reference>
<dbReference type="STRING" id="760192.Halhy_0994"/>